<protein>
    <submittedName>
        <fullName evidence="2">P27 family predicted phage terminase small subunit</fullName>
    </submittedName>
</protein>
<sequence>MTKPKMPPGLGARGRAFWRDVLATWEVNRDELELLTEICRTLDLLDELRDAISRDGMTVAGSEGQPRAHPAVSQVTASRALLGRLLAQLGLPDPEGVPVPSARSAQAQRAAESRWNRRGQGA</sequence>
<feature type="region of interest" description="Disordered" evidence="1">
    <location>
        <begin position="93"/>
        <end position="122"/>
    </location>
</feature>
<dbReference type="Pfam" id="PF05119">
    <property type="entry name" value="Terminase_4"/>
    <property type="match status" value="1"/>
</dbReference>
<dbReference type="Proteomes" id="UP000555407">
    <property type="component" value="Unassembled WGS sequence"/>
</dbReference>
<gene>
    <name evidence="2" type="ORF">BJY22_003616</name>
</gene>
<proteinExistence type="predicted"/>
<dbReference type="RefSeq" id="WP_167208310.1">
    <property type="nucleotide sequence ID" value="NZ_JAASRO010000001.1"/>
</dbReference>
<dbReference type="InterPro" id="IPR006448">
    <property type="entry name" value="Phage_term_ssu_P27"/>
</dbReference>
<feature type="compositionally biased region" description="Low complexity" evidence="1">
    <location>
        <begin position="101"/>
        <end position="110"/>
    </location>
</feature>
<keyword evidence="3" id="KW-1185">Reference proteome</keyword>
<organism evidence="2 3">
    <name type="scientific">Kribbella shirazensis</name>
    <dbReference type="NCBI Taxonomy" id="1105143"/>
    <lineage>
        <taxon>Bacteria</taxon>
        <taxon>Bacillati</taxon>
        <taxon>Actinomycetota</taxon>
        <taxon>Actinomycetes</taxon>
        <taxon>Propionibacteriales</taxon>
        <taxon>Kribbellaceae</taxon>
        <taxon>Kribbella</taxon>
    </lineage>
</organism>
<comment type="caution">
    <text evidence="2">The sequence shown here is derived from an EMBL/GenBank/DDBJ whole genome shotgun (WGS) entry which is preliminary data.</text>
</comment>
<evidence type="ECO:0000256" key="1">
    <source>
        <dbReference type="SAM" id="MobiDB-lite"/>
    </source>
</evidence>
<accession>A0A7X5VBD2</accession>
<dbReference type="AlphaFoldDB" id="A0A7X5VBD2"/>
<name>A0A7X5VBD2_9ACTN</name>
<evidence type="ECO:0000313" key="2">
    <source>
        <dbReference type="EMBL" id="NIK57899.1"/>
    </source>
</evidence>
<evidence type="ECO:0000313" key="3">
    <source>
        <dbReference type="Proteomes" id="UP000555407"/>
    </source>
</evidence>
<reference evidence="2 3" key="1">
    <citation type="submission" date="2020-03" db="EMBL/GenBank/DDBJ databases">
        <title>Sequencing the genomes of 1000 actinobacteria strains.</title>
        <authorList>
            <person name="Klenk H.-P."/>
        </authorList>
    </citation>
    <scope>NUCLEOTIDE SEQUENCE [LARGE SCALE GENOMIC DNA]</scope>
    <source>
        <strain evidence="2 3">DSM 45490</strain>
    </source>
</reference>
<dbReference type="EMBL" id="JAASRO010000001">
    <property type="protein sequence ID" value="NIK57899.1"/>
    <property type="molecule type" value="Genomic_DNA"/>
</dbReference>